<keyword evidence="6" id="KW-1185">Reference proteome</keyword>
<feature type="domain" description="Interferon-related developmental regulator N-terminal" evidence="4">
    <location>
        <begin position="25"/>
        <end position="333"/>
    </location>
</feature>
<dbReference type="Proteomes" id="UP001141806">
    <property type="component" value="Unassembled WGS sequence"/>
</dbReference>
<evidence type="ECO:0000259" key="4">
    <source>
        <dbReference type="Pfam" id="PF05004"/>
    </source>
</evidence>
<dbReference type="InterPro" id="IPR011989">
    <property type="entry name" value="ARM-like"/>
</dbReference>
<dbReference type="InterPro" id="IPR016024">
    <property type="entry name" value="ARM-type_fold"/>
</dbReference>
<dbReference type="SUPFAM" id="SSF48371">
    <property type="entry name" value="ARM repeat"/>
    <property type="match status" value="1"/>
</dbReference>
<feature type="compositionally biased region" description="Basic residues" evidence="2">
    <location>
        <begin position="1"/>
        <end position="10"/>
    </location>
</feature>
<dbReference type="OrthoDB" id="686784at2759"/>
<dbReference type="Pfam" id="PF04836">
    <property type="entry name" value="IFRD_C"/>
    <property type="match status" value="1"/>
</dbReference>
<evidence type="ECO:0008006" key="7">
    <source>
        <dbReference type="Google" id="ProtNLM"/>
    </source>
</evidence>
<dbReference type="PANTHER" id="PTHR12354:SF1">
    <property type="entry name" value="INTERFERON-RELATED DEVELOPMENTAL REGULATOR 1"/>
    <property type="match status" value="1"/>
</dbReference>
<proteinExistence type="inferred from homology"/>
<dbReference type="AlphaFoldDB" id="A0A9Q0HFT4"/>
<dbReference type="Gene3D" id="1.25.10.10">
    <property type="entry name" value="Leucine-rich Repeat Variant"/>
    <property type="match status" value="1"/>
</dbReference>
<feature type="region of interest" description="Disordered" evidence="2">
    <location>
        <begin position="1"/>
        <end position="29"/>
    </location>
</feature>
<protein>
    <recommendedName>
        <fullName evidence="7">Interferon-related developmental regulator 1</fullName>
    </recommendedName>
</protein>
<comment type="caution">
    <text evidence="5">The sequence shown here is derived from an EMBL/GenBank/DDBJ whole genome shotgun (WGS) entry which is preliminary data.</text>
</comment>
<feature type="domain" description="Interferon-related developmental regulator C-terminal" evidence="3">
    <location>
        <begin position="378"/>
        <end position="425"/>
    </location>
</feature>
<comment type="similarity">
    <text evidence="1">Belongs to the IFRD family.</text>
</comment>
<evidence type="ECO:0000313" key="5">
    <source>
        <dbReference type="EMBL" id="KAJ4963938.1"/>
    </source>
</evidence>
<evidence type="ECO:0000256" key="1">
    <source>
        <dbReference type="ARBA" id="ARBA00008828"/>
    </source>
</evidence>
<sequence>MGKRSSRRKNTSIFDSDDDDDTASSSSTAMSDLSILDTEELDTKLQDIKVLDECVDALYEKRGSTREKALSMIVDAFSNKLQYQFVENNCITLLHPCLNSIKKGSSQEISVASRAIGLLALTVGCGDNAAEIFKDSIPPLSQALKSGSESIKISSVLECLAVVTFVGGNDPNVTESSMQIVWQIIYPKSGSNVSAGKTTPTVLAAAISAWSFLFSTVNECNLNSKSWQDSISYFSSLLDKDDRSVRIAAGEAIALIFEIGQVDKLSGEDRVSSDGSVQEGNNSRERYSYILGLKGKILNQVRNLSVEAGGKGSTKKYLSSQRNLFRDIVEFLEDGYCPETSIKIGGDLVNTSTWSQLIQFNFLKRFLGGGFLKHMHDNELLHDIFEFTPQTKQILDNKQKKMFRSPNSVLNKARTQLLNKQRQLSQNMNAGLYAVGVENEEA</sequence>
<organism evidence="5 6">
    <name type="scientific">Protea cynaroides</name>
    <dbReference type="NCBI Taxonomy" id="273540"/>
    <lineage>
        <taxon>Eukaryota</taxon>
        <taxon>Viridiplantae</taxon>
        <taxon>Streptophyta</taxon>
        <taxon>Embryophyta</taxon>
        <taxon>Tracheophyta</taxon>
        <taxon>Spermatophyta</taxon>
        <taxon>Magnoliopsida</taxon>
        <taxon>Proteales</taxon>
        <taxon>Proteaceae</taxon>
        <taxon>Protea</taxon>
    </lineage>
</organism>
<dbReference type="EMBL" id="JAMYWD010000008">
    <property type="protein sequence ID" value="KAJ4963938.1"/>
    <property type="molecule type" value="Genomic_DNA"/>
</dbReference>
<accession>A0A9Q0HFT4</accession>
<reference evidence="5" key="1">
    <citation type="journal article" date="2023" name="Plant J.">
        <title>The genome of the king protea, Protea cynaroides.</title>
        <authorList>
            <person name="Chang J."/>
            <person name="Duong T.A."/>
            <person name="Schoeman C."/>
            <person name="Ma X."/>
            <person name="Roodt D."/>
            <person name="Barker N."/>
            <person name="Li Z."/>
            <person name="Van de Peer Y."/>
            <person name="Mizrachi E."/>
        </authorList>
    </citation>
    <scope>NUCLEOTIDE SEQUENCE</scope>
    <source>
        <tissue evidence="5">Young leaves</tissue>
    </source>
</reference>
<dbReference type="InterPro" id="IPR006921">
    <property type="entry name" value="Interferon-rel_develop_reg_C"/>
</dbReference>
<dbReference type="InterPro" id="IPR007701">
    <property type="entry name" value="Interferon-rel_develop_reg_N"/>
</dbReference>
<dbReference type="InterPro" id="IPR039777">
    <property type="entry name" value="IFRD"/>
</dbReference>
<dbReference type="Pfam" id="PF05004">
    <property type="entry name" value="IFRD"/>
    <property type="match status" value="1"/>
</dbReference>
<name>A0A9Q0HFT4_9MAGN</name>
<gene>
    <name evidence="5" type="ORF">NE237_023877</name>
</gene>
<evidence type="ECO:0000256" key="2">
    <source>
        <dbReference type="SAM" id="MobiDB-lite"/>
    </source>
</evidence>
<dbReference type="PANTHER" id="PTHR12354">
    <property type="entry name" value="INTERFERON-RELATED DEVELOPMENTAL REGULATOR"/>
    <property type="match status" value="1"/>
</dbReference>
<evidence type="ECO:0000259" key="3">
    <source>
        <dbReference type="Pfam" id="PF04836"/>
    </source>
</evidence>
<evidence type="ECO:0000313" key="6">
    <source>
        <dbReference type="Proteomes" id="UP001141806"/>
    </source>
</evidence>